<dbReference type="KEGG" id="olu:OSTLU_38527"/>
<feature type="domain" description="MAGE" evidence="1">
    <location>
        <begin position="13"/>
        <end position="213"/>
    </location>
</feature>
<evidence type="ECO:0000313" key="3">
    <source>
        <dbReference type="Proteomes" id="UP000001568"/>
    </source>
</evidence>
<dbReference type="AlphaFoldDB" id="A4RY67"/>
<dbReference type="Proteomes" id="UP000001568">
    <property type="component" value="Chromosome 5"/>
</dbReference>
<evidence type="ECO:0000313" key="2">
    <source>
        <dbReference type="EMBL" id="ABO96170.1"/>
    </source>
</evidence>
<protein>
    <recommendedName>
        <fullName evidence="1">MAGE domain-containing protein</fullName>
    </recommendedName>
</protein>
<dbReference type="Pfam" id="PF01454">
    <property type="entry name" value="MAGE"/>
    <property type="match status" value="1"/>
</dbReference>
<dbReference type="eggNOG" id="KOG4562">
    <property type="taxonomic scope" value="Eukaryota"/>
</dbReference>
<dbReference type="InterPro" id="IPR041898">
    <property type="entry name" value="MAGE_WH1"/>
</dbReference>
<dbReference type="SMART" id="SM01373">
    <property type="entry name" value="MAGE"/>
    <property type="match status" value="1"/>
</dbReference>
<sequence length="228" mass="25070">MSAEERERLTSEVMRYVLFASHQNRGAPVLRSKIGEAMSAIGGAGTKKGAGSYIVALAQKKFLDIFGFEMIELSRAQSRNKRPAKTVNESQAASAKCYALRSVLPAQMRRKFVDDPSATAARGFAIVVAALVQISNGCIREETLFEQLAQLGVVSGEHLSENHAELGDVRALMALLVKRRIFMREHSSYDDPTMGYSYELAEGAEAIIGYENIDKFINESMRSQIATV</sequence>
<dbReference type="PANTHER" id="PTHR11736:SF14">
    <property type="entry name" value="NSE3 HOMOLOG, SMC5-SMC6 COMPLEX COMPONENT"/>
    <property type="match status" value="1"/>
</dbReference>
<dbReference type="Gene3D" id="1.10.10.1210">
    <property type="entry name" value="MAGE homology domain, winged helix WH2 motif"/>
    <property type="match status" value="1"/>
</dbReference>
<accession>A4RY67</accession>
<name>A4RY67_OSTLU</name>
<proteinExistence type="predicted"/>
<evidence type="ECO:0000259" key="1">
    <source>
        <dbReference type="SMART" id="SM01373"/>
    </source>
</evidence>
<keyword evidence="3" id="KW-1185">Reference proteome</keyword>
<dbReference type="PANTHER" id="PTHR11736">
    <property type="entry name" value="MELANOMA-ASSOCIATED ANTIGEN MAGE ANTIGEN"/>
    <property type="match status" value="1"/>
</dbReference>
<dbReference type="GeneID" id="5001928"/>
<dbReference type="Gramene" id="ABO96170">
    <property type="protein sequence ID" value="ABO96170"/>
    <property type="gene ID" value="OSTLU_38527"/>
</dbReference>
<dbReference type="HOGENOM" id="CLU_103122_0_0_1"/>
<organism evidence="2 3">
    <name type="scientific">Ostreococcus lucimarinus (strain CCE9901)</name>
    <dbReference type="NCBI Taxonomy" id="436017"/>
    <lineage>
        <taxon>Eukaryota</taxon>
        <taxon>Viridiplantae</taxon>
        <taxon>Chlorophyta</taxon>
        <taxon>Mamiellophyceae</taxon>
        <taxon>Mamiellales</taxon>
        <taxon>Bathycoccaceae</taxon>
        <taxon>Ostreococcus</taxon>
    </lineage>
</organism>
<dbReference type="OrthoDB" id="205198at2759"/>
<dbReference type="OMA" id="KITYSWG"/>
<dbReference type="STRING" id="436017.A4RY67"/>
<reference evidence="2 3" key="1">
    <citation type="journal article" date="2007" name="Proc. Natl. Acad. Sci. U.S.A.">
        <title>The tiny eukaryote Ostreococcus provides genomic insights into the paradox of plankton speciation.</title>
        <authorList>
            <person name="Palenik B."/>
            <person name="Grimwood J."/>
            <person name="Aerts A."/>
            <person name="Rouze P."/>
            <person name="Salamov A."/>
            <person name="Putnam N."/>
            <person name="Dupont C."/>
            <person name="Jorgensen R."/>
            <person name="Derelle E."/>
            <person name="Rombauts S."/>
            <person name="Zhou K."/>
            <person name="Otillar R."/>
            <person name="Merchant S.S."/>
            <person name="Podell S."/>
            <person name="Gaasterland T."/>
            <person name="Napoli C."/>
            <person name="Gendler K."/>
            <person name="Manuell A."/>
            <person name="Tai V."/>
            <person name="Vallon O."/>
            <person name="Piganeau G."/>
            <person name="Jancek S."/>
            <person name="Heijde M."/>
            <person name="Jabbari K."/>
            <person name="Bowler C."/>
            <person name="Lohr M."/>
            <person name="Robbens S."/>
            <person name="Werner G."/>
            <person name="Dubchak I."/>
            <person name="Pazour G.J."/>
            <person name="Ren Q."/>
            <person name="Paulsen I."/>
            <person name="Delwiche C."/>
            <person name="Schmutz J."/>
            <person name="Rokhsar D."/>
            <person name="Van de Peer Y."/>
            <person name="Moreau H."/>
            <person name="Grigoriev I.V."/>
        </authorList>
    </citation>
    <scope>NUCLEOTIDE SEQUENCE [LARGE SCALE GENOMIC DNA]</scope>
    <source>
        <strain evidence="2 3">CCE9901</strain>
    </source>
</reference>
<dbReference type="GO" id="GO:0005634">
    <property type="term" value="C:nucleus"/>
    <property type="evidence" value="ECO:0007669"/>
    <property type="project" value="TreeGrafter"/>
</dbReference>
<dbReference type="EMBL" id="CP000585">
    <property type="protein sequence ID" value="ABO96170.1"/>
    <property type="molecule type" value="Genomic_DNA"/>
</dbReference>
<dbReference type="Gene3D" id="1.10.10.1200">
    <property type="entry name" value="MAGE homology domain, winged helix WH1 motif"/>
    <property type="match status" value="1"/>
</dbReference>
<dbReference type="RefSeq" id="XP_001417877.1">
    <property type="nucleotide sequence ID" value="XM_001417840.1"/>
</dbReference>
<dbReference type="InterPro" id="IPR002190">
    <property type="entry name" value="MHD_dom"/>
</dbReference>
<gene>
    <name evidence="2" type="ORF">OSTLU_38527</name>
</gene>
<dbReference type="InterPro" id="IPR041899">
    <property type="entry name" value="MAGE_WH2"/>
</dbReference>
<dbReference type="InterPro" id="IPR037445">
    <property type="entry name" value="MAGE"/>
</dbReference>